<dbReference type="CDD" id="cd18748">
    <property type="entry name" value="PIN_VapC4-5_FitB-like"/>
    <property type="match status" value="1"/>
</dbReference>
<evidence type="ECO:0000313" key="10">
    <source>
        <dbReference type="EMBL" id="CEF57451.1"/>
    </source>
</evidence>
<evidence type="ECO:0000256" key="4">
    <source>
        <dbReference type="ARBA" id="ARBA00022723"/>
    </source>
</evidence>
<evidence type="ECO:0000256" key="1">
    <source>
        <dbReference type="ARBA" id="ARBA00001946"/>
    </source>
</evidence>
<keyword evidence="4 8" id="KW-0479">Metal-binding</keyword>
<evidence type="ECO:0000313" key="11">
    <source>
        <dbReference type="Proteomes" id="UP000068250"/>
    </source>
</evidence>
<evidence type="ECO:0000256" key="2">
    <source>
        <dbReference type="ARBA" id="ARBA00022649"/>
    </source>
</evidence>
<evidence type="ECO:0000256" key="5">
    <source>
        <dbReference type="ARBA" id="ARBA00022801"/>
    </source>
</evidence>
<dbReference type="InterPro" id="IPR002716">
    <property type="entry name" value="PIN_dom"/>
</dbReference>
<keyword evidence="5 8" id="KW-0378">Hydrolase</keyword>
<feature type="binding site" evidence="8">
    <location>
        <position position="98"/>
    </location>
    <ligand>
        <name>Mg(2+)</name>
        <dbReference type="ChEBI" id="CHEBI:18420"/>
    </ligand>
</feature>
<accession>A0A0U5BND2</accession>
<evidence type="ECO:0000256" key="8">
    <source>
        <dbReference type="HAMAP-Rule" id="MF_00265"/>
    </source>
</evidence>
<organism evidence="10 11">
    <name type="scientific">Acetobacter ghanensis</name>
    <dbReference type="NCBI Taxonomy" id="431306"/>
    <lineage>
        <taxon>Bacteria</taxon>
        <taxon>Pseudomonadati</taxon>
        <taxon>Pseudomonadota</taxon>
        <taxon>Alphaproteobacteria</taxon>
        <taxon>Acetobacterales</taxon>
        <taxon>Acetobacteraceae</taxon>
        <taxon>Acetobacter</taxon>
    </lineage>
</organism>
<sequence>MNGYLLDTNIISDLIRNPAGLASCRIAKENPKTLFTSVIVAAELRYGCAKKGSARLLERVESVLSIIPVLALDVPADGEYGGIRAELEAAGQPIGLNDLLIAAHAYTLNLTLVTDNTREFCRIRGLKVENWLEARPRARARQV</sequence>
<dbReference type="GO" id="GO:0000287">
    <property type="term" value="F:magnesium ion binding"/>
    <property type="evidence" value="ECO:0007669"/>
    <property type="project" value="UniProtKB-UniRule"/>
</dbReference>
<dbReference type="GO" id="GO:0090729">
    <property type="term" value="F:toxin activity"/>
    <property type="evidence" value="ECO:0007669"/>
    <property type="project" value="UniProtKB-KW"/>
</dbReference>
<dbReference type="GO" id="GO:0004540">
    <property type="term" value="F:RNA nuclease activity"/>
    <property type="evidence" value="ECO:0007669"/>
    <property type="project" value="InterPro"/>
</dbReference>
<proteinExistence type="inferred from homology"/>
<gene>
    <name evidence="8" type="primary">vapC</name>
    <name evidence="10" type="ORF">AGA_1P148</name>
</gene>
<feature type="domain" description="PIN" evidence="9">
    <location>
        <begin position="2"/>
        <end position="121"/>
    </location>
</feature>
<dbReference type="Proteomes" id="UP000068250">
    <property type="component" value="Plasmid 1P"/>
</dbReference>
<dbReference type="EC" id="3.1.-.-" evidence="8"/>
<keyword evidence="8" id="KW-0800">Toxin</keyword>
<dbReference type="RefSeq" id="WP_059024980.1">
    <property type="nucleotide sequence ID" value="NZ_LN609303.1"/>
</dbReference>
<dbReference type="PANTHER" id="PTHR33653">
    <property type="entry name" value="RIBONUCLEASE VAPC2"/>
    <property type="match status" value="1"/>
</dbReference>
<keyword evidence="2 8" id="KW-1277">Toxin-antitoxin system</keyword>
<comment type="cofactor">
    <cofactor evidence="1 8">
        <name>Mg(2+)</name>
        <dbReference type="ChEBI" id="CHEBI:18420"/>
    </cofactor>
</comment>
<evidence type="ECO:0000256" key="3">
    <source>
        <dbReference type="ARBA" id="ARBA00022722"/>
    </source>
</evidence>
<evidence type="ECO:0000259" key="9">
    <source>
        <dbReference type="SMART" id="SM00670"/>
    </source>
</evidence>
<reference evidence="11" key="1">
    <citation type="submission" date="2014-09" db="EMBL/GenBank/DDBJ databases">
        <authorList>
            <person name="Illeghems K.G."/>
        </authorList>
    </citation>
    <scope>NUCLEOTIDE SEQUENCE [LARGE SCALE GENOMIC DNA]</scope>
    <source>
        <strain evidence="11">LMG 23848T</strain>
        <plasmid evidence="11">1P</plasmid>
    </source>
</reference>
<dbReference type="EMBL" id="LN609303">
    <property type="protein sequence ID" value="CEF57451.1"/>
    <property type="molecule type" value="Genomic_DNA"/>
</dbReference>
<dbReference type="HAMAP" id="MF_00265">
    <property type="entry name" value="VapC_Nob1"/>
    <property type="match status" value="1"/>
</dbReference>
<dbReference type="Pfam" id="PF01850">
    <property type="entry name" value="PIN"/>
    <property type="match status" value="1"/>
</dbReference>
<dbReference type="SMART" id="SM00670">
    <property type="entry name" value="PINc"/>
    <property type="match status" value="1"/>
</dbReference>
<dbReference type="InterPro" id="IPR050556">
    <property type="entry name" value="Type_II_TA_system_RNase"/>
</dbReference>
<dbReference type="AlphaFoldDB" id="A0A0U5BND2"/>
<evidence type="ECO:0000256" key="7">
    <source>
        <dbReference type="ARBA" id="ARBA00038093"/>
    </source>
</evidence>
<dbReference type="SUPFAM" id="SSF88723">
    <property type="entry name" value="PIN domain-like"/>
    <property type="match status" value="1"/>
</dbReference>
<dbReference type="Gene3D" id="3.40.50.1010">
    <property type="entry name" value="5'-nuclease"/>
    <property type="match status" value="1"/>
</dbReference>
<dbReference type="InterPro" id="IPR029060">
    <property type="entry name" value="PIN-like_dom_sf"/>
</dbReference>
<dbReference type="PATRIC" id="fig|431306.5.peg.2886"/>
<protein>
    <recommendedName>
        <fullName evidence="8">Ribonuclease VapC</fullName>
        <shortName evidence="8">RNase VapC</shortName>
        <ecNumber evidence="8">3.1.-.-</ecNumber>
    </recommendedName>
    <alternativeName>
        <fullName evidence="8">Toxin VapC</fullName>
    </alternativeName>
</protein>
<dbReference type="OrthoDB" id="9796690at2"/>
<name>A0A0U5BND2_9PROT</name>
<comment type="function">
    <text evidence="8">Toxic component of a toxin-antitoxin (TA) system. An RNase.</text>
</comment>
<geneLocation type="plasmid" evidence="11">
    <name>1P</name>
</geneLocation>
<comment type="similarity">
    <text evidence="7 8">Belongs to the PINc/VapC protein family.</text>
</comment>
<keyword evidence="6 8" id="KW-0460">Magnesium</keyword>
<dbReference type="PANTHER" id="PTHR33653:SF1">
    <property type="entry name" value="RIBONUCLEASE VAPC2"/>
    <property type="match status" value="1"/>
</dbReference>
<feature type="binding site" evidence="8">
    <location>
        <position position="7"/>
    </location>
    <ligand>
        <name>Mg(2+)</name>
        <dbReference type="ChEBI" id="CHEBI:18420"/>
    </ligand>
</feature>
<keyword evidence="3 8" id="KW-0540">Nuclease</keyword>
<evidence type="ECO:0000256" key="6">
    <source>
        <dbReference type="ARBA" id="ARBA00022842"/>
    </source>
</evidence>
<dbReference type="GO" id="GO:0016787">
    <property type="term" value="F:hydrolase activity"/>
    <property type="evidence" value="ECO:0007669"/>
    <property type="project" value="UniProtKB-KW"/>
</dbReference>
<dbReference type="InterPro" id="IPR022907">
    <property type="entry name" value="VapC_family"/>
</dbReference>